<reference evidence="2" key="1">
    <citation type="submission" date="2020-11" db="EMBL/GenBank/DDBJ databases">
        <authorList>
            <consortium name="DOE Joint Genome Institute"/>
            <person name="Ahrendt S."/>
            <person name="Riley R."/>
            <person name="Andreopoulos W."/>
            <person name="Labutti K."/>
            <person name="Pangilinan J."/>
            <person name="Ruiz-Duenas F.J."/>
            <person name="Barrasa J.M."/>
            <person name="Sanchez-Garcia M."/>
            <person name="Camarero S."/>
            <person name="Miyauchi S."/>
            <person name="Serrano A."/>
            <person name="Linde D."/>
            <person name="Babiker R."/>
            <person name="Drula E."/>
            <person name="Ayuso-Fernandez I."/>
            <person name="Pacheco R."/>
            <person name="Padilla G."/>
            <person name="Ferreira P."/>
            <person name="Barriuso J."/>
            <person name="Kellner H."/>
            <person name="Castanera R."/>
            <person name="Alfaro M."/>
            <person name="Ramirez L."/>
            <person name="Pisabarro A.G."/>
            <person name="Kuo A."/>
            <person name="Tritt A."/>
            <person name="Lipzen A."/>
            <person name="He G."/>
            <person name="Yan M."/>
            <person name="Ng V."/>
            <person name="Cullen D."/>
            <person name="Martin F."/>
            <person name="Rosso M.-N."/>
            <person name="Henrissat B."/>
            <person name="Hibbett D."/>
            <person name="Martinez A.T."/>
            <person name="Grigoriev I.V."/>
        </authorList>
    </citation>
    <scope>NUCLEOTIDE SEQUENCE</scope>
    <source>
        <strain evidence="2">CIRM-BRFM 674</strain>
    </source>
</reference>
<evidence type="ECO:0000313" key="3">
    <source>
        <dbReference type="Proteomes" id="UP000807469"/>
    </source>
</evidence>
<dbReference type="AlphaFoldDB" id="A0A9P5YKG8"/>
<dbReference type="PANTHER" id="PTHR10622:SF10">
    <property type="entry name" value="HET DOMAIN-CONTAINING PROTEIN"/>
    <property type="match status" value="1"/>
</dbReference>
<feature type="domain" description="Heterokaryon incompatibility" evidence="1">
    <location>
        <begin position="133"/>
        <end position="225"/>
    </location>
</feature>
<evidence type="ECO:0000313" key="2">
    <source>
        <dbReference type="EMBL" id="KAF9470757.1"/>
    </source>
</evidence>
<proteinExistence type="predicted"/>
<accession>A0A9P5YKG8</accession>
<protein>
    <recommendedName>
        <fullName evidence="1">Heterokaryon incompatibility domain-containing protein</fullName>
    </recommendedName>
</protein>
<sequence>MSEKSGGPKMGPGRVNMLTCENVEVSKRSEKPTDEPEEMVIFRSENGLEGKETPLKKVLTNLREHVFNQLPIRLLCFHKSKLDKSKLTISLLERAEVYSYLEQNFREHMTRHDEIPAAFVVPRKYHPIAASKYAILSHTWLQSSAEVTYDNWKNGDDLDLSHKGYQKLVNFCRIAEAEYNVTLGWMDTVCIDKSSSSELDESIRSMYKWYEEAEICITYLADSSSVYNMVNDRWFTRGWTLQELLAPECLNFYTQDWKRLTGPEPNNDKKIKEIQEIIFNATGIARHHIENLGFASIPTKMQWAAKRQVTRDDDAVYSLMGLFGVSMSIAYGEGPKRAFSRLVNEIINVTPSEDILDIFNFGGGPRIVDKLKNDILPLTPKLYLNSSNLKFSRGRLIKPLVMTHLGLRIPVLLLKAALGSSSSEKYTSIGDYFANINYITVSRNFTTWSSRTSHLNILDILSQKVSLDPVSRYFQVAVLNCAAAPDIADIHIPEKCLAVIYLNYSSPGKEPPQIGPTTKLYKIATKAPVIFNLKNHKRQPVNGFYTIPRSELAHHGMQFLTMYL</sequence>
<name>A0A9P5YKG8_9AGAR</name>
<dbReference type="Pfam" id="PF06985">
    <property type="entry name" value="HET"/>
    <property type="match status" value="1"/>
</dbReference>
<dbReference type="EMBL" id="MU155857">
    <property type="protein sequence ID" value="KAF9470757.1"/>
    <property type="molecule type" value="Genomic_DNA"/>
</dbReference>
<dbReference type="OrthoDB" id="5122891at2759"/>
<dbReference type="InterPro" id="IPR010730">
    <property type="entry name" value="HET"/>
</dbReference>
<dbReference type="Proteomes" id="UP000807469">
    <property type="component" value="Unassembled WGS sequence"/>
</dbReference>
<keyword evidence="3" id="KW-1185">Reference proteome</keyword>
<organism evidence="2 3">
    <name type="scientific">Pholiota conissans</name>
    <dbReference type="NCBI Taxonomy" id="109636"/>
    <lineage>
        <taxon>Eukaryota</taxon>
        <taxon>Fungi</taxon>
        <taxon>Dikarya</taxon>
        <taxon>Basidiomycota</taxon>
        <taxon>Agaricomycotina</taxon>
        <taxon>Agaricomycetes</taxon>
        <taxon>Agaricomycetidae</taxon>
        <taxon>Agaricales</taxon>
        <taxon>Agaricineae</taxon>
        <taxon>Strophariaceae</taxon>
        <taxon>Pholiota</taxon>
    </lineage>
</organism>
<gene>
    <name evidence="2" type="ORF">BDN70DRAFT_654246</name>
</gene>
<comment type="caution">
    <text evidence="2">The sequence shown here is derived from an EMBL/GenBank/DDBJ whole genome shotgun (WGS) entry which is preliminary data.</text>
</comment>
<dbReference type="PANTHER" id="PTHR10622">
    <property type="entry name" value="HET DOMAIN-CONTAINING PROTEIN"/>
    <property type="match status" value="1"/>
</dbReference>
<evidence type="ECO:0000259" key="1">
    <source>
        <dbReference type="Pfam" id="PF06985"/>
    </source>
</evidence>